<dbReference type="Gene3D" id="2.170.130.10">
    <property type="entry name" value="TonB-dependent receptor, plug domain"/>
    <property type="match status" value="1"/>
</dbReference>
<dbReference type="Gene3D" id="2.60.40.1120">
    <property type="entry name" value="Carboxypeptidase-like, regulatory domain"/>
    <property type="match status" value="1"/>
</dbReference>
<dbReference type="GO" id="GO:0009279">
    <property type="term" value="C:cell outer membrane"/>
    <property type="evidence" value="ECO:0007669"/>
    <property type="project" value="UniProtKB-SubCell"/>
</dbReference>
<feature type="domain" description="TonB-dependent receptor plug" evidence="8">
    <location>
        <begin position="108"/>
        <end position="236"/>
    </location>
</feature>
<dbReference type="Pfam" id="PF13715">
    <property type="entry name" value="CarbopepD_reg_2"/>
    <property type="match status" value="1"/>
</dbReference>
<sequence length="1043" mass="115336">MLILLCCSLSIYAQQVKVTGTVRDENGQPIPGATILEKGTQNGTTTTPNGTFSLTLKGAGNILVVTFVGYAPKELKVGDKTNFQVSMAPDAKSLKDVVVIGYQEVSRRKNTASISSVKGDAIKDLPAPSFDMLLQGRVTGVNVQNSSGEPGVRNTVVVRGNSSVLRGYDEARALSSPLYVIDGVPASTDDISVLSYGQGTGTNMLAGLNPNDIESIDVLKDASAAAIYGSRGSNGVIIVKTRKAKIGKPQFNFSTYMGYSQQRKLTELVTGAEERRQKLWVLGLYNQWADNKYLPQMLTDSLNPAFNNATDWQSLFYQTGKINNYDVSMSGGSEAVNYRISLGHYREEGILKNTGFKRYSVLANISSQITPKLTNSTIIKIYRTDRPRSLKDRTGGNFAFNSYELPTSFYKLTDAGKQFLIGNGQNTDKNINNSMQLSTIFNYSIRPNLNFNTTVSYETSNSSRNYYVPAVVRSNGYGYASSFADKSEHFTVYNTLEYTKKLGQHTFNMIGGQNLEYNSYRNTYAAADFIANDYVNVVTVANKSFSSASSGFQESGLQSLFVRMNYDFKGRYLLSGVFNADASSKFGAHNRWGYFPSVSAGWILSDEPFMKGTANWLNMLKIRGSWGITGSQPEENYLGYNTYAVNNANFTDTVSTYNGGSVITPNYHNGIAQRNLSWEQSIQSNIGLEASLLKDRIKVTMDAYSRGTSRGFFEYKLPVYSGYDLAKTNAIGIRNSGLELMINTRNLAPTSKVQWFTDFNISYNKNVITSLPNGGRSLIIPYNGGAYGFDYLLTVGKPANQMFVFQYGGVYASDSDVPFNKLTGKPLQNFVGTDYKGGDPILIDQVGNYYIKEPMDQIVGGDPNPKVTGGLNNAISYKGFTVGFFFTFTVGRQILNSYMLRRYANLFDASGDGGEWKLAQGALFDLTKVNFWKKQGDHADIPSLSLVSSNRDYHYTWLDKSSMYIEDGSYCRLKNLSLNYSFGPNVLKRLKVSRLRIYGVMDNVFTIQRSNVPDVEAVNAYGVYDGDGYPIPRKFTLGLDFGF</sequence>
<evidence type="ECO:0000259" key="8">
    <source>
        <dbReference type="Pfam" id="PF07715"/>
    </source>
</evidence>
<comment type="similarity">
    <text evidence="7">Belongs to the TonB-dependent receptor family.</text>
</comment>
<comment type="caution">
    <text evidence="9">The sequence shown here is derived from an EMBL/GenBank/DDBJ whole genome shotgun (WGS) entry which is preliminary data.</text>
</comment>
<dbReference type="InterPro" id="IPR039426">
    <property type="entry name" value="TonB-dep_rcpt-like"/>
</dbReference>
<evidence type="ECO:0000256" key="7">
    <source>
        <dbReference type="PROSITE-ProRule" id="PRU01360"/>
    </source>
</evidence>
<proteinExistence type="inferred from homology"/>
<reference evidence="9 10" key="1">
    <citation type="submission" date="2018-06" db="EMBL/GenBank/DDBJ databases">
        <title>Genomic Encyclopedia of Archaeal and Bacterial Type Strains, Phase II (KMG-II): from individual species to whole genera.</title>
        <authorList>
            <person name="Goeker M."/>
        </authorList>
    </citation>
    <scope>NUCLEOTIDE SEQUENCE [LARGE SCALE GENOMIC DNA]</scope>
    <source>
        <strain evidence="9 10">DSM 29821</strain>
    </source>
</reference>
<evidence type="ECO:0000256" key="4">
    <source>
        <dbReference type="ARBA" id="ARBA00022692"/>
    </source>
</evidence>
<evidence type="ECO:0000256" key="1">
    <source>
        <dbReference type="ARBA" id="ARBA00004571"/>
    </source>
</evidence>
<evidence type="ECO:0000256" key="5">
    <source>
        <dbReference type="ARBA" id="ARBA00023136"/>
    </source>
</evidence>
<evidence type="ECO:0000256" key="2">
    <source>
        <dbReference type="ARBA" id="ARBA00022448"/>
    </source>
</evidence>
<accession>A0A327VZG7</accession>
<comment type="subcellular location">
    <subcellularLocation>
        <location evidence="1 7">Cell outer membrane</location>
        <topology evidence="1 7">Multi-pass membrane protein</topology>
    </subcellularLocation>
</comment>
<organism evidence="9 10">
    <name type="scientific">Chitinophaga dinghuensis</name>
    <dbReference type="NCBI Taxonomy" id="1539050"/>
    <lineage>
        <taxon>Bacteria</taxon>
        <taxon>Pseudomonadati</taxon>
        <taxon>Bacteroidota</taxon>
        <taxon>Chitinophagia</taxon>
        <taxon>Chitinophagales</taxon>
        <taxon>Chitinophagaceae</taxon>
        <taxon>Chitinophaga</taxon>
    </lineage>
</organism>
<dbReference type="InterPro" id="IPR008969">
    <property type="entry name" value="CarboxyPept-like_regulatory"/>
</dbReference>
<dbReference type="NCBIfam" id="TIGR04056">
    <property type="entry name" value="OMP_RagA_SusC"/>
    <property type="match status" value="1"/>
</dbReference>
<dbReference type="Pfam" id="PF07715">
    <property type="entry name" value="Plug"/>
    <property type="match status" value="1"/>
</dbReference>
<evidence type="ECO:0000313" key="10">
    <source>
        <dbReference type="Proteomes" id="UP000249819"/>
    </source>
</evidence>
<keyword evidence="2 7" id="KW-0813">Transport</keyword>
<dbReference type="SUPFAM" id="SSF49464">
    <property type="entry name" value="Carboxypeptidase regulatory domain-like"/>
    <property type="match status" value="1"/>
</dbReference>
<name>A0A327VZG7_9BACT</name>
<dbReference type="NCBIfam" id="TIGR04057">
    <property type="entry name" value="SusC_RagA_signa"/>
    <property type="match status" value="1"/>
</dbReference>
<dbReference type="InterPro" id="IPR012910">
    <property type="entry name" value="Plug_dom"/>
</dbReference>
<evidence type="ECO:0000256" key="6">
    <source>
        <dbReference type="ARBA" id="ARBA00023237"/>
    </source>
</evidence>
<keyword evidence="10" id="KW-1185">Reference proteome</keyword>
<evidence type="ECO:0000313" key="9">
    <source>
        <dbReference type="EMBL" id="RAJ81783.1"/>
    </source>
</evidence>
<keyword evidence="5 7" id="KW-0472">Membrane</keyword>
<dbReference type="InterPro" id="IPR037066">
    <property type="entry name" value="Plug_dom_sf"/>
</dbReference>
<evidence type="ECO:0000256" key="3">
    <source>
        <dbReference type="ARBA" id="ARBA00022452"/>
    </source>
</evidence>
<keyword evidence="3 7" id="KW-1134">Transmembrane beta strand</keyword>
<dbReference type="InterPro" id="IPR023996">
    <property type="entry name" value="TonB-dep_OMP_SusC/RagA"/>
</dbReference>
<dbReference type="Gene3D" id="2.40.170.20">
    <property type="entry name" value="TonB-dependent receptor, beta-barrel domain"/>
    <property type="match status" value="1"/>
</dbReference>
<protein>
    <submittedName>
        <fullName evidence="9">TonB-linked SusC/RagA family outer membrane protein</fullName>
    </submittedName>
</protein>
<dbReference type="InterPro" id="IPR023997">
    <property type="entry name" value="TonB-dep_OMP_SusC/RagA_CS"/>
</dbReference>
<keyword evidence="6 7" id="KW-0998">Cell outer membrane</keyword>
<dbReference type="InterPro" id="IPR036942">
    <property type="entry name" value="Beta-barrel_TonB_sf"/>
</dbReference>
<keyword evidence="4 7" id="KW-0812">Transmembrane</keyword>
<dbReference type="AlphaFoldDB" id="A0A327VZG7"/>
<dbReference type="Proteomes" id="UP000249819">
    <property type="component" value="Unassembled WGS sequence"/>
</dbReference>
<dbReference type="EMBL" id="QLMA01000004">
    <property type="protein sequence ID" value="RAJ81783.1"/>
    <property type="molecule type" value="Genomic_DNA"/>
</dbReference>
<gene>
    <name evidence="9" type="ORF">CLV59_1046</name>
</gene>
<dbReference type="SUPFAM" id="SSF56935">
    <property type="entry name" value="Porins"/>
    <property type="match status" value="1"/>
</dbReference>
<dbReference type="PROSITE" id="PS52016">
    <property type="entry name" value="TONB_DEPENDENT_REC_3"/>
    <property type="match status" value="1"/>
</dbReference>